<dbReference type="PANTHER" id="PTHR12383">
    <property type="entry name" value="PROTEASE FAMILY S26 MITOCHONDRIAL INNER MEMBRANE PROTEASE-RELATED"/>
    <property type="match status" value="1"/>
</dbReference>
<evidence type="ECO:0000313" key="12">
    <source>
        <dbReference type="Proteomes" id="UP000653305"/>
    </source>
</evidence>
<evidence type="ECO:0000259" key="10">
    <source>
        <dbReference type="Pfam" id="PF10502"/>
    </source>
</evidence>
<comment type="caution">
    <text evidence="11">The sequence shown here is derived from an EMBL/GenBank/DDBJ whole genome shotgun (WGS) entry which is preliminary data.</text>
</comment>
<name>A0A830CGD3_9LAMI</name>
<dbReference type="InterPro" id="IPR019533">
    <property type="entry name" value="Peptidase_S26"/>
</dbReference>
<keyword evidence="11" id="KW-0645">Protease</keyword>
<dbReference type="GO" id="GO:0004252">
    <property type="term" value="F:serine-type endopeptidase activity"/>
    <property type="evidence" value="ECO:0007669"/>
    <property type="project" value="InterPro"/>
</dbReference>
<dbReference type="GO" id="GO:0006627">
    <property type="term" value="P:protein processing involved in protein targeting to mitochondrion"/>
    <property type="evidence" value="ECO:0007669"/>
    <property type="project" value="TreeGrafter"/>
</dbReference>
<evidence type="ECO:0000256" key="4">
    <source>
        <dbReference type="ARBA" id="ARBA00023128"/>
    </source>
</evidence>
<dbReference type="CDD" id="cd06530">
    <property type="entry name" value="S26_SPase_I"/>
    <property type="match status" value="1"/>
</dbReference>
<evidence type="ECO:0000256" key="6">
    <source>
        <dbReference type="ARBA" id="ARBA00038445"/>
    </source>
</evidence>
<dbReference type="PRINTS" id="PR00727">
    <property type="entry name" value="LEADERPTASE"/>
</dbReference>
<dbReference type="InterPro" id="IPR036286">
    <property type="entry name" value="LexA/Signal_pep-like_sf"/>
</dbReference>
<sequence>MTASKLLQYAHQWRSTTKEVLDHSVLFSQFFSLLHITETYICSPTLVHGPSMLPTLNFFGDILLVEKLSHRLGRVGPGDVVLVRSLKNPMKTITKRIFGVEGDTVAFLADPSSIDLSTSLKVSKGHVWIQGDNIYSSNNSRQLGPIPYGLVLGKVICRVWPPQDIGRLGQ</sequence>
<evidence type="ECO:0000256" key="9">
    <source>
        <dbReference type="PIRSR" id="PIRSR600223-1"/>
    </source>
</evidence>
<evidence type="ECO:0000256" key="3">
    <source>
        <dbReference type="ARBA" id="ARBA00022801"/>
    </source>
</evidence>
<protein>
    <submittedName>
        <fullName evidence="11">Mitochondrial inner membrane protease subunit 1</fullName>
    </submittedName>
</protein>
<dbReference type="PANTHER" id="PTHR12383:SF16">
    <property type="entry name" value="MITOCHONDRIAL INNER MEMBRANE PROTEASE SUBUNIT 1"/>
    <property type="match status" value="1"/>
</dbReference>
<reference evidence="11" key="1">
    <citation type="submission" date="2020-07" db="EMBL/GenBank/DDBJ databases">
        <title>Ethylene signaling mediates host invasion by parasitic plants.</title>
        <authorList>
            <person name="Yoshida S."/>
        </authorList>
    </citation>
    <scope>NUCLEOTIDE SEQUENCE</scope>
    <source>
        <strain evidence="11">Okayama</strain>
    </source>
</reference>
<keyword evidence="12" id="KW-1185">Reference proteome</keyword>
<evidence type="ECO:0000256" key="8">
    <source>
        <dbReference type="ARBA" id="ARBA00064368"/>
    </source>
</evidence>
<dbReference type="SUPFAM" id="SSF51306">
    <property type="entry name" value="LexA/Signal peptidase"/>
    <property type="match status" value="1"/>
</dbReference>
<dbReference type="Pfam" id="PF10502">
    <property type="entry name" value="Peptidase_S26"/>
    <property type="match status" value="2"/>
</dbReference>
<evidence type="ECO:0000256" key="7">
    <source>
        <dbReference type="ARBA" id="ARBA00054895"/>
    </source>
</evidence>
<feature type="active site" evidence="9">
    <location>
        <position position="95"/>
    </location>
</feature>
<evidence type="ECO:0000256" key="5">
    <source>
        <dbReference type="ARBA" id="ARBA00023136"/>
    </source>
</evidence>
<organism evidence="11 12">
    <name type="scientific">Phtheirospermum japonicum</name>
    <dbReference type="NCBI Taxonomy" id="374723"/>
    <lineage>
        <taxon>Eukaryota</taxon>
        <taxon>Viridiplantae</taxon>
        <taxon>Streptophyta</taxon>
        <taxon>Embryophyta</taxon>
        <taxon>Tracheophyta</taxon>
        <taxon>Spermatophyta</taxon>
        <taxon>Magnoliopsida</taxon>
        <taxon>eudicotyledons</taxon>
        <taxon>Gunneridae</taxon>
        <taxon>Pentapetalae</taxon>
        <taxon>asterids</taxon>
        <taxon>lamiids</taxon>
        <taxon>Lamiales</taxon>
        <taxon>Orobanchaceae</taxon>
        <taxon>Orobanchaceae incertae sedis</taxon>
        <taxon>Phtheirospermum</taxon>
    </lineage>
</organism>
<comment type="subcellular location">
    <subcellularLocation>
        <location evidence="1">Mitochondrion inner membrane</location>
    </subcellularLocation>
</comment>
<comment type="similarity">
    <text evidence="6">Belongs to the peptidase S26 family. IMP1 subfamily.</text>
</comment>
<dbReference type="InterPro" id="IPR000223">
    <property type="entry name" value="Pept_S26A_signal_pept_1"/>
</dbReference>
<proteinExistence type="inferred from homology"/>
<dbReference type="AlphaFoldDB" id="A0A830CGD3"/>
<feature type="domain" description="Peptidase S26" evidence="10">
    <location>
        <begin position="30"/>
        <end position="108"/>
    </location>
</feature>
<feature type="domain" description="Peptidase S26" evidence="10">
    <location>
        <begin position="119"/>
        <end position="160"/>
    </location>
</feature>
<dbReference type="GO" id="GO:0042720">
    <property type="term" value="C:mitochondrial inner membrane peptidase complex"/>
    <property type="evidence" value="ECO:0007669"/>
    <property type="project" value="TreeGrafter"/>
</dbReference>
<dbReference type="InterPro" id="IPR052064">
    <property type="entry name" value="Mito_IMP1_subunit"/>
</dbReference>
<keyword evidence="4" id="KW-0496">Mitochondrion</keyword>
<evidence type="ECO:0000256" key="1">
    <source>
        <dbReference type="ARBA" id="ARBA00004273"/>
    </source>
</evidence>
<gene>
    <name evidence="11" type="ORF">PHJA_001566000</name>
</gene>
<dbReference type="NCBIfam" id="TIGR02227">
    <property type="entry name" value="sigpep_I_bact"/>
    <property type="match status" value="1"/>
</dbReference>
<dbReference type="Gene3D" id="2.10.109.10">
    <property type="entry name" value="Umud Fragment, subunit A"/>
    <property type="match status" value="1"/>
</dbReference>
<dbReference type="EMBL" id="BMAC01000340">
    <property type="protein sequence ID" value="GFP94215.1"/>
    <property type="molecule type" value="Genomic_DNA"/>
</dbReference>
<dbReference type="FunFam" id="2.10.109.10:FF:000014">
    <property type="entry name" value="Inner membrane protease subunit 1"/>
    <property type="match status" value="1"/>
</dbReference>
<evidence type="ECO:0000256" key="2">
    <source>
        <dbReference type="ARBA" id="ARBA00022792"/>
    </source>
</evidence>
<keyword evidence="5" id="KW-0472">Membrane</keyword>
<evidence type="ECO:0000313" key="11">
    <source>
        <dbReference type="EMBL" id="GFP94215.1"/>
    </source>
</evidence>
<feature type="active site" evidence="9">
    <location>
        <position position="51"/>
    </location>
</feature>
<comment type="function">
    <text evidence="7">Catalyzes the removal of transit peptides required for the targeting of proteins from the mitochondrial matrix, across the inner membrane, into the inter-membrane space.</text>
</comment>
<comment type="subunit">
    <text evidence="8">Heterodimer of 2 subunits, IMP1A/B and IMP12.</text>
</comment>
<dbReference type="GO" id="GO:0006465">
    <property type="term" value="P:signal peptide processing"/>
    <property type="evidence" value="ECO:0007669"/>
    <property type="project" value="InterPro"/>
</dbReference>
<dbReference type="OrthoDB" id="308440at2759"/>
<dbReference type="Proteomes" id="UP000653305">
    <property type="component" value="Unassembled WGS sequence"/>
</dbReference>
<keyword evidence="3" id="KW-0378">Hydrolase</keyword>
<accession>A0A830CGD3</accession>
<keyword evidence="2" id="KW-0999">Mitochondrion inner membrane</keyword>